<keyword evidence="4" id="KW-1185">Reference proteome</keyword>
<evidence type="ECO:0000313" key="4">
    <source>
        <dbReference type="Proteomes" id="UP000054304"/>
    </source>
</evidence>
<reference evidence="3 4" key="1">
    <citation type="submission" date="2014-12" db="EMBL/GenBank/DDBJ databases">
        <authorList>
            <person name="Neuveglise Cecile"/>
        </authorList>
    </citation>
    <scope>NUCLEOTIDE SEQUENCE [LARGE SCALE GENOMIC DNA]</scope>
    <source>
        <strain evidence="3 4">CBS 12615</strain>
    </source>
</reference>
<dbReference type="InterPro" id="IPR035969">
    <property type="entry name" value="Rab-GAP_TBC_sf"/>
</dbReference>
<dbReference type="STRING" id="1245769.A0A0C7ML96"/>
<feature type="domain" description="Rab-GAP TBC" evidence="2">
    <location>
        <begin position="47"/>
        <end position="359"/>
    </location>
</feature>
<dbReference type="HOGENOM" id="CLU_028817_0_0_1"/>
<dbReference type="SUPFAM" id="SSF47923">
    <property type="entry name" value="Ypt/Rab-GAP domain of gyp1p"/>
    <property type="match status" value="1"/>
</dbReference>
<dbReference type="OrthoDB" id="27140at2759"/>
<organism evidence="3 4">
    <name type="scientific">Lachancea lanzarotensis</name>
    <dbReference type="NCBI Taxonomy" id="1245769"/>
    <lineage>
        <taxon>Eukaryota</taxon>
        <taxon>Fungi</taxon>
        <taxon>Dikarya</taxon>
        <taxon>Ascomycota</taxon>
        <taxon>Saccharomycotina</taxon>
        <taxon>Saccharomycetes</taxon>
        <taxon>Saccharomycetales</taxon>
        <taxon>Saccharomycetaceae</taxon>
        <taxon>Lachancea</taxon>
    </lineage>
</organism>
<dbReference type="InterPro" id="IPR000195">
    <property type="entry name" value="Rab-GAP-TBC_dom"/>
</dbReference>
<dbReference type="RefSeq" id="XP_022626802.1">
    <property type="nucleotide sequence ID" value="XM_022774735.1"/>
</dbReference>
<dbReference type="GeneID" id="34683957"/>
<evidence type="ECO:0000259" key="2">
    <source>
        <dbReference type="SMART" id="SM00164"/>
    </source>
</evidence>
<dbReference type="GO" id="GO:0071543">
    <property type="term" value="P:diphosphoinositol polyphosphate metabolic process"/>
    <property type="evidence" value="ECO:0007669"/>
    <property type="project" value="EnsemblFungi"/>
</dbReference>
<dbReference type="AlphaFoldDB" id="A0A0C7ML96"/>
<evidence type="ECO:0000313" key="3">
    <source>
        <dbReference type="EMBL" id="CEP60560.1"/>
    </source>
</evidence>
<accession>A0A0C7ML96</accession>
<proteinExistence type="predicted"/>
<dbReference type="EMBL" id="LN736360">
    <property type="protein sequence ID" value="CEP60560.1"/>
    <property type="molecule type" value="Genomic_DNA"/>
</dbReference>
<evidence type="ECO:0000256" key="1">
    <source>
        <dbReference type="SAM" id="MobiDB-lite"/>
    </source>
</evidence>
<dbReference type="SMART" id="SM00164">
    <property type="entry name" value="TBC"/>
    <property type="match status" value="1"/>
</dbReference>
<protein>
    <submittedName>
        <fullName evidence="3">LALA0S01e13718g1_1</fullName>
    </submittedName>
</protein>
<dbReference type="Proteomes" id="UP000054304">
    <property type="component" value="Unassembled WGS sequence"/>
</dbReference>
<gene>
    <name evidence="3" type="ORF">LALA0_S01e13718g</name>
</gene>
<name>A0A0C7ML96_9SACH</name>
<sequence>MTDGKTLVHSHIHWRNEKRKMWQRELVSKVVTLLQAEDHDSLALVARTTGIPPQLRKNVWPVLLKYHPMVISPNIMSNTLVWDSQNQNWRYHPETRKSEEIEHLILHDLGKYFHRRGPAASKSQSTNVGSSGQFINEPLNLSCEEQQSIEYLKSCICQFLKKWSQFFKYESGLAWIALALAEWYPFDACDSVLPGKRHGPPVNLYDEYYLPEHIRNQIPAKAEFTFNDLYERLLLVILHSPDVPKAERLAESESDVTSQYYPVISGGDLAFQCQLFFKVFSIVLPELYQPVSDEESLRPSKKTNWMYWWFKCSGARVLHKQDRGRVWDTFLGWRPHPRSLNFYLNYNNKIFEHLYSETTSLHLDTEFLNKICKYGHDAFWFPDLEVLRLGSSELKCDFQVLSELVRRNKYGSSDDELEFSTKTDSEDPLWKPKTGTGIPFSLLDPHIQLIFVYMAILQQHEFKLLEFEETEISEFFNNVPSLSRADDHNYRNLYGNDIESRSVSSSEAESDDLSKRPQSSSSAPHMLIEVGDDDKTSNTFDELYNLAGDIWRKWVWRELEDNAGG</sequence>
<dbReference type="Gene3D" id="1.10.472.80">
    <property type="entry name" value="Ypt/Rab-GAP domain of gyp1p, domain 3"/>
    <property type="match status" value="1"/>
</dbReference>
<feature type="region of interest" description="Disordered" evidence="1">
    <location>
        <begin position="501"/>
        <end position="537"/>
    </location>
</feature>
<dbReference type="GO" id="GO:0052845">
    <property type="term" value="F:inositol-5-diphosphate-1,2,3,4,6-pentakisphosphate diphosphatase activity"/>
    <property type="evidence" value="ECO:0007669"/>
    <property type="project" value="EnsemblFungi"/>
</dbReference>